<evidence type="ECO:0000313" key="3">
    <source>
        <dbReference type="Proteomes" id="UP000065151"/>
    </source>
</evidence>
<feature type="region of interest" description="Disordered" evidence="1">
    <location>
        <begin position="72"/>
        <end position="91"/>
    </location>
</feature>
<proteinExistence type="predicted"/>
<dbReference type="STRING" id="121292.AU252_22840"/>
<gene>
    <name evidence="2" type="ORF">AU252_22840</name>
</gene>
<evidence type="ECO:0000313" key="2">
    <source>
        <dbReference type="EMBL" id="ALV43656.1"/>
    </source>
</evidence>
<dbReference type="GO" id="GO:0003677">
    <property type="term" value="F:DNA binding"/>
    <property type="evidence" value="ECO:0007669"/>
    <property type="project" value="InterPro"/>
</dbReference>
<feature type="compositionally biased region" description="Low complexity" evidence="1">
    <location>
        <begin position="81"/>
        <end position="91"/>
    </location>
</feature>
<dbReference type="Gene3D" id="1.10.443.10">
    <property type="entry name" value="Intergrase catalytic core"/>
    <property type="match status" value="1"/>
</dbReference>
<dbReference type="AlphaFoldDB" id="A0A0U3PMR4"/>
<sequence length="91" mass="9748">MTVADVDLTSKPAIMRINKARKRGIDSEHYIGATKTDSGKRTVSLDPRLVEVLINPAARKAIQLFDPTFPSTQAPGTIMTPPSASSLLSSP</sequence>
<name>A0A0U3PMR4_9MICC</name>
<evidence type="ECO:0000256" key="1">
    <source>
        <dbReference type="SAM" id="MobiDB-lite"/>
    </source>
</evidence>
<accession>A0A0U3PMR4</accession>
<dbReference type="InterPro" id="IPR013762">
    <property type="entry name" value="Integrase-like_cat_sf"/>
</dbReference>
<dbReference type="GO" id="GO:0015074">
    <property type="term" value="P:DNA integration"/>
    <property type="evidence" value="ECO:0007669"/>
    <property type="project" value="InterPro"/>
</dbReference>
<organism evidence="2">
    <name type="scientific">Pseudarthrobacter sulfonivorans</name>
    <dbReference type="NCBI Taxonomy" id="121292"/>
    <lineage>
        <taxon>Bacteria</taxon>
        <taxon>Bacillati</taxon>
        <taxon>Actinomycetota</taxon>
        <taxon>Actinomycetes</taxon>
        <taxon>Micrococcales</taxon>
        <taxon>Micrococcaceae</taxon>
        <taxon>Pseudarthrobacter</taxon>
    </lineage>
</organism>
<dbReference type="GO" id="GO:0006310">
    <property type="term" value="P:DNA recombination"/>
    <property type="evidence" value="ECO:0007669"/>
    <property type="project" value="InterPro"/>
</dbReference>
<reference evidence="2 3" key="1">
    <citation type="submission" date="2015-12" db="EMBL/GenBank/DDBJ databases">
        <authorList>
            <person name="Shamseldin A."/>
            <person name="Moawad H."/>
            <person name="Abd El-Rahim W.M."/>
            <person name="Sadowsky M.J."/>
        </authorList>
    </citation>
    <scope>NUCLEOTIDE SEQUENCE [LARGE SCALE GENOMIC DNA]</scope>
    <source>
        <strain evidence="2 3">Ar51</strain>
    </source>
</reference>
<dbReference type="KEGG" id="psul:AU252_22840"/>
<dbReference type="EMBL" id="CP013747">
    <property type="protein sequence ID" value="ALV43656.1"/>
    <property type="molecule type" value="Genomic_DNA"/>
</dbReference>
<protein>
    <submittedName>
        <fullName evidence="2">Uncharacterized protein</fullName>
    </submittedName>
</protein>
<dbReference type="Proteomes" id="UP000065151">
    <property type="component" value="Chromosome"/>
</dbReference>